<organism evidence="1 2">
    <name type="scientific">Paenibacillus mesotrionivorans</name>
    <dbReference type="NCBI Taxonomy" id="3160968"/>
    <lineage>
        <taxon>Bacteria</taxon>
        <taxon>Bacillati</taxon>
        <taxon>Bacillota</taxon>
        <taxon>Bacilli</taxon>
        <taxon>Bacillales</taxon>
        <taxon>Paenibacillaceae</taxon>
        <taxon>Paenibacillus</taxon>
    </lineage>
</organism>
<evidence type="ECO:0000313" key="2">
    <source>
        <dbReference type="Proteomes" id="UP001631969"/>
    </source>
</evidence>
<protein>
    <submittedName>
        <fullName evidence="1">DUF58 domain-containing protein</fullName>
    </submittedName>
</protein>
<sequence length="408" mass="45435">MGKRIPVSGRLFGVILIFISSLFFMLIQGGELAAMIFIIVAAVCLYLIFSCWSGISRAGIVRTFPDAGHNTLMEAGTPLSVSLLMQLPGYWPLPYLHVKERLVRRDGGEEAVETLLVPGWKRRTEVTYRTSPLARGFYSFADTECTTGDIFGLFQQHSRFELTDTIAVLPQKVHIREWKQLTRMFQGGRHSSAMARYTRETMQPNGVREFVSGDRLSRIHWNATAKTGAWKTREFEREAVPRVMIILDRDKQAYPSREHVELAVSTAISLADYTIGQGLAVGLLSAGKSSTYIEPKPGTAHLKGIANHLIDVEPDSGLPLMEVLREWARVLVPGIFLIIVSPQSGIAMNRSLAWIKQRGINGCHMWIAPGVAQSGREQWSGPLRAAGAWGYAIPSLDELALELEDRMK</sequence>
<reference evidence="1" key="1">
    <citation type="submission" date="2024-12" db="EMBL/GenBank/DDBJ databases">
        <authorList>
            <person name="Wu N."/>
        </authorList>
    </citation>
    <scope>NUCLEOTIDE SEQUENCE</scope>
    <source>
        <strain evidence="1">P15</strain>
    </source>
</reference>
<evidence type="ECO:0000313" key="1">
    <source>
        <dbReference type="EMBL" id="MFM9331066.1"/>
    </source>
</evidence>
<name>A0ACC7P551_9BACL</name>
<dbReference type="EMBL" id="JBJURJ010000016">
    <property type="protein sequence ID" value="MFM9331066.1"/>
    <property type="molecule type" value="Genomic_DNA"/>
</dbReference>
<gene>
    <name evidence="1" type="ORF">ACI1P1_22490</name>
</gene>
<keyword evidence="2" id="KW-1185">Reference proteome</keyword>
<dbReference type="Proteomes" id="UP001631969">
    <property type="component" value="Unassembled WGS sequence"/>
</dbReference>
<accession>A0ACC7P551</accession>
<comment type="caution">
    <text evidence="1">The sequence shown here is derived from an EMBL/GenBank/DDBJ whole genome shotgun (WGS) entry which is preliminary data.</text>
</comment>
<proteinExistence type="predicted"/>